<keyword evidence="1" id="KW-0175">Coiled coil</keyword>
<dbReference type="Proteomes" id="UP000220045">
    <property type="component" value="Unassembled WGS sequence"/>
</dbReference>
<comment type="caution">
    <text evidence="2">The sequence shown here is derived from an EMBL/GenBank/DDBJ whole genome shotgun (WGS) entry which is preliminary data.</text>
</comment>
<evidence type="ECO:0000256" key="1">
    <source>
        <dbReference type="SAM" id="Coils"/>
    </source>
</evidence>
<dbReference type="AlphaFoldDB" id="A0A2A7W5W9"/>
<accession>A0A2A7W5W9</accession>
<reference evidence="2 3" key="1">
    <citation type="submission" date="2017-09" db="EMBL/GenBank/DDBJ databases">
        <title>Large-scale bioinformatics analysis of Bacillus genomes uncovers conserved roles of natural products in bacterial physiology.</title>
        <authorList>
            <consortium name="Agbiome Team Llc"/>
            <person name="Bleich R.M."/>
            <person name="Grubbs K.J."/>
            <person name="Santa Maria K.C."/>
            <person name="Allen S.E."/>
            <person name="Farag S."/>
            <person name="Shank E.A."/>
            <person name="Bowers A."/>
        </authorList>
    </citation>
    <scope>NUCLEOTIDE SEQUENCE [LARGE SCALE GENOMIC DNA]</scope>
    <source>
        <strain evidence="2 3">AFS004017</strain>
    </source>
</reference>
<evidence type="ECO:0000313" key="3">
    <source>
        <dbReference type="Proteomes" id="UP000220045"/>
    </source>
</evidence>
<organism evidence="2 3">
    <name type="scientific">Bacillus wiedmannii</name>
    <dbReference type="NCBI Taxonomy" id="1890302"/>
    <lineage>
        <taxon>Bacteria</taxon>
        <taxon>Bacillati</taxon>
        <taxon>Bacillota</taxon>
        <taxon>Bacilli</taxon>
        <taxon>Bacillales</taxon>
        <taxon>Bacillaceae</taxon>
        <taxon>Bacillus</taxon>
        <taxon>Bacillus cereus group</taxon>
    </lineage>
</organism>
<gene>
    <name evidence="2" type="ORF">CN684_03455</name>
</gene>
<dbReference type="PROSITE" id="PS51257">
    <property type="entry name" value="PROKAR_LIPOPROTEIN"/>
    <property type="match status" value="1"/>
</dbReference>
<feature type="coiled-coil region" evidence="1">
    <location>
        <begin position="122"/>
        <end position="184"/>
    </location>
</feature>
<protein>
    <recommendedName>
        <fullName evidence="4">DUF4398 domain-containing protein</fullName>
    </recommendedName>
</protein>
<evidence type="ECO:0008006" key="4">
    <source>
        <dbReference type="Google" id="ProtNLM"/>
    </source>
</evidence>
<evidence type="ECO:0000313" key="2">
    <source>
        <dbReference type="EMBL" id="PEJ10808.1"/>
    </source>
</evidence>
<sequence length="184" mass="20973">MSRQRKGENIMKKLSFVMLFLLVVMAGCSNYDTYIETGMQSLKNEKYSDAIMWFEKAEKEKTGNEAKAYKEVAQLLDRGATALKDGKYLETKDIANEVLQKKKDDALEKAVTSNAEDMLQKAKDVEKKVNERVAKRRKVEEEGIDKLIKAVDSIDDAKEKEKKVSEALDKAEEAQEKIEAKKNK</sequence>
<proteinExistence type="predicted"/>
<name>A0A2A7W5W9_9BACI</name>
<dbReference type="EMBL" id="NUEL01000006">
    <property type="protein sequence ID" value="PEJ10808.1"/>
    <property type="molecule type" value="Genomic_DNA"/>
</dbReference>